<reference evidence="1 2" key="1">
    <citation type="submission" date="2021-03" db="EMBL/GenBank/DDBJ databases">
        <title>Sequencing the genomes of 1000 actinobacteria strains.</title>
        <authorList>
            <person name="Klenk H.-P."/>
        </authorList>
    </citation>
    <scope>NUCLEOTIDE SEQUENCE [LARGE SCALE GENOMIC DNA]</scope>
    <source>
        <strain evidence="1 2">DSM 24221</strain>
    </source>
</reference>
<evidence type="ECO:0000313" key="2">
    <source>
        <dbReference type="Proteomes" id="UP001519362"/>
    </source>
</evidence>
<organism evidence="1 2">
    <name type="scientific">Microbacterium amylolyticum</name>
    <dbReference type="NCBI Taxonomy" id="936337"/>
    <lineage>
        <taxon>Bacteria</taxon>
        <taxon>Bacillati</taxon>
        <taxon>Actinomycetota</taxon>
        <taxon>Actinomycetes</taxon>
        <taxon>Micrococcales</taxon>
        <taxon>Microbacteriaceae</taxon>
        <taxon>Microbacterium</taxon>
    </lineage>
</organism>
<comment type="caution">
    <text evidence="1">The sequence shown here is derived from an EMBL/GenBank/DDBJ whole genome shotgun (WGS) entry which is preliminary data.</text>
</comment>
<name>A0ABS4ZI12_9MICO</name>
<evidence type="ECO:0000313" key="1">
    <source>
        <dbReference type="EMBL" id="MBP2436847.1"/>
    </source>
</evidence>
<proteinExistence type="predicted"/>
<protein>
    <recommendedName>
        <fullName evidence="3">Lipoprotein</fullName>
    </recommendedName>
</protein>
<evidence type="ECO:0008006" key="3">
    <source>
        <dbReference type="Google" id="ProtNLM"/>
    </source>
</evidence>
<accession>A0ABS4ZI12</accession>
<dbReference type="Proteomes" id="UP001519362">
    <property type="component" value="Unassembled WGS sequence"/>
</dbReference>
<dbReference type="PROSITE" id="PS51257">
    <property type="entry name" value="PROKAR_LIPOPROTEIN"/>
    <property type="match status" value="1"/>
</dbReference>
<sequence length="260" mass="27584">MSARRSATVAGFAVAIMAMTGCSGESHGVHFSRSSVDVLVAPGDSFPGNFVFLAHSSDPIWQGIENMTLSGGGRDIIFGASAITVERGDTVRGMRLGNLMVDIPMGNESIEFTTVDISLGGGRSDYRTDVGSWLLEPESESIVLGPTEGLPVASSRCGDFEFMLSQESGDQITPIGVQTGADGTQIENVSLPHVLYPGQKSEASFTIVCDEDFDVHYVTPRLVYTDGDGEREAALISMNIGLLGIDDHAIDRILDHPAAN</sequence>
<keyword evidence="2" id="KW-1185">Reference proteome</keyword>
<gene>
    <name evidence="1" type="ORF">JOF34_001433</name>
</gene>
<dbReference type="EMBL" id="JAGIOL010000001">
    <property type="protein sequence ID" value="MBP2436847.1"/>
    <property type="molecule type" value="Genomic_DNA"/>
</dbReference>
<dbReference type="RefSeq" id="WP_165135385.1">
    <property type="nucleotide sequence ID" value="NZ_CP049253.1"/>
</dbReference>